<proteinExistence type="predicted"/>
<feature type="transmembrane region" description="Helical" evidence="1">
    <location>
        <begin position="12"/>
        <end position="27"/>
    </location>
</feature>
<dbReference type="PATRIC" id="fig|1041521.3.peg.1718"/>
<organism evidence="2 3">
    <name type="scientific">Ligilactobacillus salivarius GJ-24</name>
    <dbReference type="NCBI Taxonomy" id="1041521"/>
    <lineage>
        <taxon>Bacteria</taxon>
        <taxon>Bacillati</taxon>
        <taxon>Bacillota</taxon>
        <taxon>Bacilli</taxon>
        <taxon>Lactobacillales</taxon>
        <taxon>Lactobacillaceae</taxon>
        <taxon>Ligilactobacillus</taxon>
    </lineage>
</organism>
<comment type="caution">
    <text evidence="2">The sequence shown here is derived from an EMBL/GenBank/DDBJ whole genome shotgun (WGS) entry which is preliminary data.</text>
</comment>
<reference evidence="2 3" key="1">
    <citation type="journal article" date="2011" name="J. Bacteriol.">
        <title>Genome Sequence of Lactobacillus salivarius GJ-24, a Probiotic Strain Isolated from Healthy Adult Intestine.</title>
        <authorList>
            <person name="Cho Y.J."/>
            <person name="Choi J.K."/>
            <person name="Kim J.H."/>
            <person name="Lim Y.S."/>
            <person name="Ham J.S."/>
            <person name="Kang D.K."/>
            <person name="Chun J."/>
            <person name="Paik H.D."/>
            <person name="Kim G.B."/>
        </authorList>
    </citation>
    <scope>NUCLEOTIDE SEQUENCE [LARGE SCALE GENOMIC DNA]</scope>
    <source>
        <strain evidence="2 3">GJ-24</strain>
    </source>
</reference>
<sequence length="56" mass="6444">MIIMKYDKLKSILIIITFLLIIVDIFTRGQVNGIVPLFVILIAAKIRHAKYSKDKN</sequence>
<dbReference type="EMBL" id="AFOI01000009">
    <property type="protein sequence ID" value="EGM49642.1"/>
    <property type="molecule type" value="Genomic_DNA"/>
</dbReference>
<protein>
    <submittedName>
        <fullName evidence="2">Uncharacterized protein</fullName>
    </submittedName>
</protein>
<dbReference type="Proteomes" id="UP000003074">
    <property type="component" value="Unassembled WGS sequence"/>
</dbReference>
<accession>F7QWM4</accession>
<evidence type="ECO:0000313" key="3">
    <source>
        <dbReference type="Proteomes" id="UP000003074"/>
    </source>
</evidence>
<evidence type="ECO:0000313" key="2">
    <source>
        <dbReference type="EMBL" id="EGM49642.1"/>
    </source>
</evidence>
<evidence type="ECO:0000256" key="1">
    <source>
        <dbReference type="SAM" id="Phobius"/>
    </source>
</evidence>
<dbReference type="AlphaFoldDB" id="F7QWM4"/>
<keyword evidence="1" id="KW-0472">Membrane</keyword>
<keyword evidence="1" id="KW-0812">Transmembrane</keyword>
<keyword evidence="1" id="KW-1133">Transmembrane helix</keyword>
<gene>
    <name evidence="2" type="ORF">LSGJ_01704</name>
</gene>
<name>F7QWM4_9LACO</name>